<dbReference type="eggNOG" id="ENOG502ZA6J">
    <property type="taxonomic scope" value="Bacteria"/>
</dbReference>
<dbReference type="RefSeq" id="WP_012860610.1">
    <property type="nucleotide sequence ID" value="NC_013517.1"/>
</dbReference>
<dbReference type="HOGENOM" id="CLU_838871_0_0_0"/>
<gene>
    <name evidence="1" type="ordered locus">Sterm_1146</name>
</gene>
<reference evidence="2" key="1">
    <citation type="submission" date="2009-09" db="EMBL/GenBank/DDBJ databases">
        <title>The complete chromosome of Sebaldella termitidis ATCC 33386.</title>
        <authorList>
            <consortium name="US DOE Joint Genome Institute (JGI-PGF)"/>
            <person name="Lucas S."/>
            <person name="Copeland A."/>
            <person name="Lapidus A."/>
            <person name="Glavina del Rio T."/>
            <person name="Dalin E."/>
            <person name="Tice H."/>
            <person name="Bruce D."/>
            <person name="Goodwin L."/>
            <person name="Pitluck S."/>
            <person name="Kyrpides N."/>
            <person name="Mavromatis K."/>
            <person name="Ivanova N."/>
            <person name="Mikhailova N."/>
            <person name="Sims D."/>
            <person name="Meincke L."/>
            <person name="Brettin T."/>
            <person name="Detter J.C."/>
            <person name="Han C."/>
            <person name="Larimer F."/>
            <person name="Land M."/>
            <person name="Hauser L."/>
            <person name="Markowitz V."/>
            <person name="Cheng J.F."/>
            <person name="Hugenholtz P."/>
            <person name="Woyke T."/>
            <person name="Wu D."/>
            <person name="Eisen J.A."/>
        </authorList>
    </citation>
    <scope>NUCLEOTIDE SEQUENCE [LARGE SCALE GENOMIC DNA]</scope>
    <source>
        <strain evidence="2">ATCC 33386 / NCTC 11300</strain>
    </source>
</reference>
<dbReference type="AlphaFoldDB" id="D1AFX9"/>
<protein>
    <submittedName>
        <fullName evidence="1">Uncharacterized protein</fullName>
    </submittedName>
</protein>
<dbReference type="STRING" id="526218.Sterm_1146"/>
<reference evidence="1 2" key="2">
    <citation type="journal article" date="2010" name="Stand. Genomic Sci.">
        <title>Complete genome sequence of Sebaldella termitidis type strain (NCTC 11300).</title>
        <authorList>
            <person name="Harmon-Smith M."/>
            <person name="Celia L."/>
            <person name="Chertkov O."/>
            <person name="Lapidus A."/>
            <person name="Copeland A."/>
            <person name="Glavina Del Rio T."/>
            <person name="Nolan M."/>
            <person name="Lucas S."/>
            <person name="Tice H."/>
            <person name="Cheng J.F."/>
            <person name="Han C."/>
            <person name="Detter J.C."/>
            <person name="Bruce D."/>
            <person name="Goodwin L."/>
            <person name="Pitluck S."/>
            <person name="Pati A."/>
            <person name="Liolios K."/>
            <person name="Ivanova N."/>
            <person name="Mavromatis K."/>
            <person name="Mikhailova N."/>
            <person name="Chen A."/>
            <person name="Palaniappan K."/>
            <person name="Land M."/>
            <person name="Hauser L."/>
            <person name="Chang Y.J."/>
            <person name="Jeffries C.D."/>
            <person name="Brettin T."/>
            <person name="Goker M."/>
            <person name="Beck B."/>
            <person name="Bristow J."/>
            <person name="Eisen J.A."/>
            <person name="Markowitz V."/>
            <person name="Hugenholtz P."/>
            <person name="Kyrpides N.C."/>
            <person name="Klenk H.P."/>
            <person name="Chen F."/>
        </authorList>
    </citation>
    <scope>NUCLEOTIDE SEQUENCE [LARGE SCALE GENOMIC DNA]</scope>
    <source>
        <strain evidence="2">ATCC 33386 / NCTC 11300</strain>
    </source>
</reference>
<dbReference type="KEGG" id="str:Sterm_1146"/>
<evidence type="ECO:0000313" key="1">
    <source>
        <dbReference type="EMBL" id="ACZ08014.1"/>
    </source>
</evidence>
<evidence type="ECO:0000313" key="2">
    <source>
        <dbReference type="Proteomes" id="UP000000845"/>
    </source>
</evidence>
<name>D1AFX9_SEBTE</name>
<dbReference type="EMBL" id="CP001739">
    <property type="protein sequence ID" value="ACZ08014.1"/>
    <property type="molecule type" value="Genomic_DNA"/>
</dbReference>
<organism evidence="1 2">
    <name type="scientific">Sebaldella termitidis (strain ATCC 33386 / NCTC 11300)</name>
    <dbReference type="NCBI Taxonomy" id="526218"/>
    <lineage>
        <taxon>Bacteria</taxon>
        <taxon>Fusobacteriati</taxon>
        <taxon>Fusobacteriota</taxon>
        <taxon>Fusobacteriia</taxon>
        <taxon>Fusobacteriales</taxon>
        <taxon>Leptotrichiaceae</taxon>
        <taxon>Sebaldella</taxon>
    </lineage>
</organism>
<dbReference type="Proteomes" id="UP000000845">
    <property type="component" value="Chromosome"/>
</dbReference>
<keyword evidence="2" id="KW-1185">Reference proteome</keyword>
<proteinExistence type="predicted"/>
<accession>D1AFX9</accession>
<sequence length="342" mass="41164">MKKAIYMLVFVLLSIGAHAGLFDRIKSEIKLKEEEKPIFENVTLYIDGKEVQEKVLPGEYTLYLFELDYPNDLYKKMDFLRDFSEFLDYTKKNNKKYSVLLTKEMFSDFIEIESGNTLKSEAVIKEPASSLTYEQTELLKNLSREIKVKEYMDTDQEKLNRQIYVLYRILEKKGYIESNVYTELDKENLIEELNESRKRLVDRYKVTPVEYFYKEDYKDIDLKDFSDEVMYKFEKDIALSTKIEDQALFPDISLTLYITNFDSRVIEELAQKQIKLKRRILLLDNRLYHGYTYNEENTVIFMNGKQPLYYFPDYQIDIKLIKTDVKKLRNYDMKYNINDFFY</sequence>